<dbReference type="AlphaFoldDB" id="A0A919DWS7"/>
<dbReference type="Proteomes" id="UP000641386">
    <property type="component" value="Unassembled WGS sequence"/>
</dbReference>
<organism evidence="1 2">
    <name type="scientific">Streptomyces spiralis</name>
    <dbReference type="NCBI Taxonomy" id="66376"/>
    <lineage>
        <taxon>Bacteria</taxon>
        <taxon>Bacillati</taxon>
        <taxon>Actinomycetota</taxon>
        <taxon>Actinomycetes</taxon>
        <taxon>Kitasatosporales</taxon>
        <taxon>Streptomycetaceae</taxon>
        <taxon>Streptomyces</taxon>
    </lineage>
</organism>
<reference evidence="1" key="2">
    <citation type="submission" date="2020-09" db="EMBL/GenBank/DDBJ databases">
        <authorList>
            <person name="Sun Q."/>
            <person name="Ohkuma M."/>
        </authorList>
    </citation>
    <scope>NUCLEOTIDE SEQUENCE</scope>
    <source>
        <strain evidence="1">JCM 3302</strain>
    </source>
</reference>
<accession>A0A919DWS7</accession>
<protein>
    <submittedName>
        <fullName evidence="1">Uncharacterized protein</fullName>
    </submittedName>
</protein>
<evidence type="ECO:0000313" key="2">
    <source>
        <dbReference type="Proteomes" id="UP000641386"/>
    </source>
</evidence>
<dbReference type="EMBL" id="BNBC01000023">
    <property type="protein sequence ID" value="GHE85923.1"/>
    <property type="molecule type" value="Genomic_DNA"/>
</dbReference>
<comment type="caution">
    <text evidence="1">The sequence shown here is derived from an EMBL/GenBank/DDBJ whole genome shotgun (WGS) entry which is preliminary data.</text>
</comment>
<reference evidence="1" key="1">
    <citation type="journal article" date="2014" name="Int. J. Syst. Evol. Microbiol.">
        <title>Complete genome sequence of Corynebacterium casei LMG S-19264T (=DSM 44701T), isolated from a smear-ripened cheese.</title>
        <authorList>
            <consortium name="US DOE Joint Genome Institute (JGI-PGF)"/>
            <person name="Walter F."/>
            <person name="Albersmeier A."/>
            <person name="Kalinowski J."/>
            <person name="Ruckert C."/>
        </authorList>
    </citation>
    <scope>NUCLEOTIDE SEQUENCE</scope>
    <source>
        <strain evidence="1">JCM 3302</strain>
    </source>
</reference>
<evidence type="ECO:0000313" key="1">
    <source>
        <dbReference type="EMBL" id="GHE85923.1"/>
    </source>
</evidence>
<keyword evidence="2" id="KW-1185">Reference proteome</keyword>
<name>A0A919DWS7_9ACTN</name>
<proteinExistence type="predicted"/>
<gene>
    <name evidence="1" type="ORF">GCM10014715_47840</name>
</gene>
<sequence>MGEAGDGQAPPRDVMQLAQRFDFDAPRGTRALGGGDVGCLGLGLAVVLLPPGIGLVASPA</sequence>